<organism evidence="1 2">
    <name type="scientific">Candidatus Magasanikbacteria bacterium CG_4_10_14_0_2_um_filter_33_14</name>
    <dbReference type="NCBI Taxonomy" id="1974636"/>
    <lineage>
        <taxon>Bacteria</taxon>
        <taxon>Candidatus Magasanikiibacteriota</taxon>
    </lineage>
</organism>
<accession>A0A2M7V943</accession>
<protein>
    <submittedName>
        <fullName evidence="1">Uncharacterized protein</fullName>
    </submittedName>
</protein>
<evidence type="ECO:0000313" key="2">
    <source>
        <dbReference type="Proteomes" id="UP000231453"/>
    </source>
</evidence>
<comment type="caution">
    <text evidence="1">The sequence shown here is derived from an EMBL/GenBank/DDBJ whole genome shotgun (WGS) entry which is preliminary data.</text>
</comment>
<proteinExistence type="predicted"/>
<dbReference type="AlphaFoldDB" id="A0A2M7V943"/>
<dbReference type="EMBL" id="PFPL01000056">
    <property type="protein sequence ID" value="PIZ95356.1"/>
    <property type="molecule type" value="Genomic_DNA"/>
</dbReference>
<dbReference type="Proteomes" id="UP000231453">
    <property type="component" value="Unassembled WGS sequence"/>
</dbReference>
<name>A0A2M7V943_9BACT</name>
<gene>
    <name evidence="1" type="ORF">COX80_04695</name>
</gene>
<reference evidence="2" key="1">
    <citation type="submission" date="2017-09" db="EMBL/GenBank/DDBJ databases">
        <title>Depth-based differentiation of microbial function through sediment-hosted aquifers and enrichment of novel symbionts in the deep terrestrial subsurface.</title>
        <authorList>
            <person name="Probst A.J."/>
            <person name="Ladd B."/>
            <person name="Jarett J.K."/>
            <person name="Geller-Mcgrath D.E."/>
            <person name="Sieber C.M.K."/>
            <person name="Emerson J.B."/>
            <person name="Anantharaman K."/>
            <person name="Thomas B.C."/>
            <person name="Malmstrom R."/>
            <person name="Stieglmeier M."/>
            <person name="Klingl A."/>
            <person name="Woyke T."/>
            <person name="Ryan C.M."/>
            <person name="Banfield J.F."/>
        </authorList>
    </citation>
    <scope>NUCLEOTIDE SEQUENCE [LARGE SCALE GENOMIC DNA]</scope>
</reference>
<evidence type="ECO:0000313" key="1">
    <source>
        <dbReference type="EMBL" id="PIZ95356.1"/>
    </source>
</evidence>
<sequence length="221" mass="25639">MVESIGINPDMLGIPEVEKGQRKWWEVFNEEERETIKEMFNFFKKVYPAKMGLSEDKSLALTRLTGFPEVSEKQQNIIFEELEEQGILIKGGSNKNMSGGYIYEVDRDKYNKLLAEMSGLDKKRKLEGVGNDADITYLVLYAAHRGGQFERKYRLRYWSKSLSELFGFDISPNVVSNIYRKLATLGYMESIKKRDSMYREYENLVITKKGADFLGIPYYPA</sequence>